<keyword evidence="2" id="KW-1185">Reference proteome</keyword>
<dbReference type="EMBL" id="FWXY01000003">
    <property type="protein sequence ID" value="SMC52197.1"/>
    <property type="molecule type" value="Genomic_DNA"/>
</dbReference>
<gene>
    <name evidence="1" type="ORF">SAMN02746065_103205</name>
</gene>
<evidence type="ECO:0000313" key="2">
    <source>
        <dbReference type="Proteomes" id="UP000192418"/>
    </source>
</evidence>
<dbReference type="AlphaFoldDB" id="A0A1W1ZUX5"/>
<dbReference type="Pfam" id="PF03692">
    <property type="entry name" value="CxxCxxCC"/>
    <property type="match status" value="1"/>
</dbReference>
<dbReference type="InterPro" id="IPR005358">
    <property type="entry name" value="Puta_zinc/iron-chelating_dom"/>
</dbReference>
<accession>A0A1W1ZUX5</accession>
<proteinExistence type="predicted"/>
<name>A0A1W1ZUX5_9BACT</name>
<protein>
    <submittedName>
        <fullName evidence="1">Putative zinc-or iron-chelating domain-containing protein</fullName>
    </submittedName>
</protein>
<dbReference type="RefSeq" id="WP_170923700.1">
    <property type="nucleotide sequence ID" value="NZ_FWXY01000003.1"/>
</dbReference>
<dbReference type="STRING" id="1121400.SAMN02746065_103205"/>
<sequence length="227" mass="25745">MEKKCDALARVYSLHDEYTRGHGAVCEQGCASCCTCNVTMTSLEYAFMVDGMDERERAGLEQRVTQGRTAPRFQPMHTINNMALLCIEGKEIPEEENDPSWGQCPLLDQGSCTIYEKRPLGCRMLFSQVKCRDAGYARMPPYVLTLNNLFQQVVEHMDARGTSGNLTDMILWQAKSEMADSLPNPPAYILKNYRAPVFMVPPEHQDQIRPLMVKLSRLMEDVCAHFP</sequence>
<organism evidence="1 2">
    <name type="scientific">Desulfocicer vacuolatum DSM 3385</name>
    <dbReference type="NCBI Taxonomy" id="1121400"/>
    <lineage>
        <taxon>Bacteria</taxon>
        <taxon>Pseudomonadati</taxon>
        <taxon>Thermodesulfobacteriota</taxon>
        <taxon>Desulfobacteria</taxon>
        <taxon>Desulfobacterales</taxon>
        <taxon>Desulfobacteraceae</taxon>
        <taxon>Desulfocicer</taxon>
    </lineage>
</organism>
<reference evidence="1 2" key="1">
    <citation type="submission" date="2017-04" db="EMBL/GenBank/DDBJ databases">
        <authorList>
            <person name="Afonso C.L."/>
            <person name="Miller P.J."/>
            <person name="Scott M.A."/>
            <person name="Spackman E."/>
            <person name="Goraichik I."/>
            <person name="Dimitrov K.M."/>
            <person name="Suarez D.L."/>
            <person name="Swayne D.E."/>
        </authorList>
    </citation>
    <scope>NUCLEOTIDE SEQUENCE [LARGE SCALE GENOMIC DNA]</scope>
    <source>
        <strain evidence="1 2">DSM 3385</strain>
    </source>
</reference>
<evidence type="ECO:0000313" key="1">
    <source>
        <dbReference type="EMBL" id="SMC52197.1"/>
    </source>
</evidence>
<dbReference type="Proteomes" id="UP000192418">
    <property type="component" value="Unassembled WGS sequence"/>
</dbReference>